<evidence type="ECO:0000256" key="5">
    <source>
        <dbReference type="ARBA" id="ARBA00023163"/>
    </source>
</evidence>
<dbReference type="GO" id="GO:0032993">
    <property type="term" value="C:protein-DNA complex"/>
    <property type="evidence" value="ECO:0007669"/>
    <property type="project" value="TreeGrafter"/>
</dbReference>
<dbReference type="Gene3D" id="1.10.10.10">
    <property type="entry name" value="Winged helix-like DNA-binding domain superfamily/Winged helix DNA-binding domain"/>
    <property type="match status" value="1"/>
</dbReference>
<dbReference type="Pfam" id="PF00072">
    <property type="entry name" value="Response_reg"/>
    <property type="match status" value="1"/>
</dbReference>
<evidence type="ECO:0000256" key="7">
    <source>
        <dbReference type="PROSITE-ProRule" id="PRU01091"/>
    </source>
</evidence>
<dbReference type="GeneID" id="35872327"/>
<dbReference type="InterPro" id="IPR036388">
    <property type="entry name" value="WH-like_DNA-bd_sf"/>
</dbReference>
<dbReference type="GO" id="GO:0005829">
    <property type="term" value="C:cytosol"/>
    <property type="evidence" value="ECO:0007669"/>
    <property type="project" value="TreeGrafter"/>
</dbReference>
<keyword evidence="1 6" id="KW-0597">Phosphoprotein</keyword>
<dbReference type="InterPro" id="IPR011006">
    <property type="entry name" value="CheY-like_superfamily"/>
</dbReference>
<evidence type="ECO:0000256" key="6">
    <source>
        <dbReference type="PROSITE-ProRule" id="PRU00169"/>
    </source>
</evidence>
<dbReference type="SMART" id="SM00448">
    <property type="entry name" value="REC"/>
    <property type="match status" value="1"/>
</dbReference>
<dbReference type="Gene3D" id="3.40.50.2300">
    <property type="match status" value="1"/>
</dbReference>
<protein>
    <submittedName>
        <fullName evidence="10">DNA-binding response regulator, OmpR family, contains REC and winged-helix (WHTH) domain</fullName>
    </submittedName>
</protein>
<dbReference type="Proteomes" id="UP000182692">
    <property type="component" value="Unassembled WGS sequence"/>
</dbReference>
<evidence type="ECO:0000259" key="9">
    <source>
        <dbReference type="PROSITE" id="PS51755"/>
    </source>
</evidence>
<evidence type="ECO:0000313" key="10">
    <source>
        <dbReference type="EMBL" id="SFP01456.1"/>
    </source>
</evidence>
<keyword evidence="5" id="KW-0804">Transcription</keyword>
<name>A0A1I5LXI0_9GAMM</name>
<keyword evidence="4 7" id="KW-0238">DNA-binding</keyword>
<dbReference type="AlphaFoldDB" id="A0A1I5LXI0"/>
<dbReference type="GO" id="GO:0000976">
    <property type="term" value="F:transcription cis-regulatory region binding"/>
    <property type="evidence" value="ECO:0007669"/>
    <property type="project" value="TreeGrafter"/>
</dbReference>
<dbReference type="SUPFAM" id="SSF52172">
    <property type="entry name" value="CheY-like"/>
    <property type="match status" value="1"/>
</dbReference>
<feature type="modified residue" description="4-aspartylphosphate" evidence="6">
    <location>
        <position position="51"/>
    </location>
</feature>
<feature type="domain" description="OmpR/PhoB-type" evidence="9">
    <location>
        <begin position="125"/>
        <end position="218"/>
    </location>
</feature>
<dbReference type="PROSITE" id="PS51755">
    <property type="entry name" value="OMPR_PHOB"/>
    <property type="match status" value="1"/>
</dbReference>
<keyword evidence="3" id="KW-0805">Transcription regulation</keyword>
<dbReference type="GO" id="GO:0006355">
    <property type="term" value="P:regulation of DNA-templated transcription"/>
    <property type="evidence" value="ECO:0007669"/>
    <property type="project" value="InterPro"/>
</dbReference>
<evidence type="ECO:0000256" key="1">
    <source>
        <dbReference type="ARBA" id="ARBA00022553"/>
    </source>
</evidence>
<dbReference type="PANTHER" id="PTHR48111:SF22">
    <property type="entry name" value="REGULATOR OF RPOS"/>
    <property type="match status" value="1"/>
</dbReference>
<dbReference type="InterPro" id="IPR039420">
    <property type="entry name" value="WalR-like"/>
</dbReference>
<dbReference type="OrthoDB" id="4127888at2"/>
<feature type="domain" description="Response regulatory" evidence="8">
    <location>
        <begin position="2"/>
        <end position="117"/>
    </location>
</feature>
<dbReference type="PANTHER" id="PTHR48111">
    <property type="entry name" value="REGULATOR OF RPOS"/>
    <property type="match status" value="1"/>
</dbReference>
<gene>
    <name evidence="10" type="ORF">SAMN03084138_01106</name>
</gene>
<feature type="DNA-binding region" description="OmpR/PhoB-type" evidence="7">
    <location>
        <begin position="125"/>
        <end position="218"/>
    </location>
</feature>
<evidence type="ECO:0000256" key="3">
    <source>
        <dbReference type="ARBA" id="ARBA00023015"/>
    </source>
</evidence>
<evidence type="ECO:0000256" key="2">
    <source>
        <dbReference type="ARBA" id="ARBA00023012"/>
    </source>
</evidence>
<dbReference type="SMART" id="SM00862">
    <property type="entry name" value="Trans_reg_C"/>
    <property type="match status" value="1"/>
</dbReference>
<dbReference type="STRING" id="1121869.SAMN03084138_01106"/>
<sequence>MRILVAEDNHAAAQNLADYLTLVGHDVDFAYHGASALQLLNAHRFDLIILDIMMPVMDGLKACDAIRAGEHADTPIIFVTARDTLDDKLAGFKAGADDYLVKPYAVEELYARIQALEARNQRRMSPTLSFGALTFDSATDLVRVEGKPLLLDPTQKRIVRLLLSRAPALVASQDIAYDIWGEEEVDSSALRTQIYRLRKSLPEGMLITERGKGYRLNAG</sequence>
<dbReference type="PROSITE" id="PS50110">
    <property type="entry name" value="RESPONSE_REGULATORY"/>
    <property type="match status" value="1"/>
</dbReference>
<dbReference type="RefSeq" id="WP_017016637.1">
    <property type="nucleotide sequence ID" value="NZ_FOWR01000006.1"/>
</dbReference>
<evidence type="ECO:0000313" key="11">
    <source>
        <dbReference type="Proteomes" id="UP000182692"/>
    </source>
</evidence>
<dbReference type="EMBL" id="FOWR01000006">
    <property type="protein sequence ID" value="SFP01456.1"/>
    <property type="molecule type" value="Genomic_DNA"/>
</dbReference>
<evidence type="ECO:0000256" key="4">
    <source>
        <dbReference type="ARBA" id="ARBA00023125"/>
    </source>
</evidence>
<dbReference type="InterPro" id="IPR001867">
    <property type="entry name" value="OmpR/PhoB-type_DNA-bd"/>
</dbReference>
<accession>A0A1I5LXI0</accession>
<evidence type="ECO:0000259" key="8">
    <source>
        <dbReference type="PROSITE" id="PS50110"/>
    </source>
</evidence>
<proteinExistence type="predicted"/>
<dbReference type="CDD" id="cd00383">
    <property type="entry name" value="trans_reg_C"/>
    <property type="match status" value="1"/>
</dbReference>
<dbReference type="CDD" id="cd17574">
    <property type="entry name" value="REC_OmpR"/>
    <property type="match status" value="1"/>
</dbReference>
<dbReference type="GO" id="GO:0000156">
    <property type="term" value="F:phosphorelay response regulator activity"/>
    <property type="evidence" value="ECO:0007669"/>
    <property type="project" value="TreeGrafter"/>
</dbReference>
<organism evidence="10 11">
    <name type="scientific">Enterovibrio norvegicus DSM 15893</name>
    <dbReference type="NCBI Taxonomy" id="1121869"/>
    <lineage>
        <taxon>Bacteria</taxon>
        <taxon>Pseudomonadati</taxon>
        <taxon>Pseudomonadota</taxon>
        <taxon>Gammaproteobacteria</taxon>
        <taxon>Vibrionales</taxon>
        <taxon>Vibrionaceae</taxon>
        <taxon>Enterovibrio</taxon>
    </lineage>
</organism>
<reference evidence="10 11" key="1">
    <citation type="submission" date="2016-10" db="EMBL/GenBank/DDBJ databases">
        <authorList>
            <person name="de Groot N.N."/>
        </authorList>
    </citation>
    <scope>NUCLEOTIDE SEQUENCE [LARGE SCALE GENOMIC DNA]</scope>
    <source>
        <strain evidence="10 11">DSM 15893</strain>
    </source>
</reference>
<dbReference type="InterPro" id="IPR001789">
    <property type="entry name" value="Sig_transdc_resp-reg_receiver"/>
</dbReference>
<keyword evidence="2" id="KW-0902">Two-component regulatory system</keyword>
<dbReference type="Pfam" id="PF00486">
    <property type="entry name" value="Trans_reg_C"/>
    <property type="match status" value="1"/>
</dbReference>